<reference evidence="8" key="2">
    <citation type="journal article" date="2021" name="Microbiome">
        <title>Successional dynamics and alternative stable states in a saline activated sludge microbial community over 9 years.</title>
        <authorList>
            <person name="Wang Y."/>
            <person name="Ye J."/>
            <person name="Ju F."/>
            <person name="Liu L."/>
            <person name="Boyd J.A."/>
            <person name="Deng Y."/>
            <person name="Parks D.H."/>
            <person name="Jiang X."/>
            <person name="Yin X."/>
            <person name="Woodcroft B.J."/>
            <person name="Tyson G.W."/>
            <person name="Hugenholtz P."/>
            <person name="Polz M.F."/>
            <person name="Zhang T."/>
        </authorList>
    </citation>
    <scope>NUCLEOTIDE SEQUENCE</scope>
    <source>
        <strain evidence="8">HKST-UBA17</strain>
    </source>
</reference>
<dbReference type="InterPro" id="IPR004477">
    <property type="entry name" value="ComEC_N"/>
</dbReference>
<evidence type="ECO:0000256" key="2">
    <source>
        <dbReference type="ARBA" id="ARBA00022475"/>
    </source>
</evidence>
<organism evidence="8 9">
    <name type="scientific">Candidatus Dojkabacteria bacterium</name>
    <dbReference type="NCBI Taxonomy" id="2099670"/>
    <lineage>
        <taxon>Bacteria</taxon>
        <taxon>Candidatus Dojkabacteria</taxon>
    </lineage>
</organism>
<proteinExistence type="predicted"/>
<dbReference type="InterPro" id="IPR052159">
    <property type="entry name" value="Competence_DNA_uptake"/>
</dbReference>
<keyword evidence="5 6" id="KW-0472">Membrane</keyword>
<protein>
    <submittedName>
        <fullName evidence="8">ComEC/Rec2 family competence protein</fullName>
    </submittedName>
</protein>
<dbReference type="GO" id="GO:0005886">
    <property type="term" value="C:plasma membrane"/>
    <property type="evidence" value="ECO:0007669"/>
    <property type="project" value="UniProtKB-SubCell"/>
</dbReference>
<feature type="transmembrane region" description="Helical" evidence="6">
    <location>
        <begin position="301"/>
        <end position="322"/>
    </location>
</feature>
<evidence type="ECO:0000256" key="4">
    <source>
        <dbReference type="ARBA" id="ARBA00022989"/>
    </source>
</evidence>
<keyword evidence="4 6" id="KW-1133">Transmembrane helix</keyword>
<evidence type="ECO:0000313" key="8">
    <source>
        <dbReference type="EMBL" id="MCA9377154.1"/>
    </source>
</evidence>
<dbReference type="AlphaFoldDB" id="A0A955I3F8"/>
<comment type="subcellular location">
    <subcellularLocation>
        <location evidence="1">Cell membrane</location>
        <topology evidence="1">Multi-pass membrane protein</topology>
    </subcellularLocation>
</comment>
<accession>A0A955I3F8</accession>
<reference evidence="8" key="1">
    <citation type="submission" date="2020-04" db="EMBL/GenBank/DDBJ databases">
        <authorList>
            <person name="Zhang T."/>
        </authorList>
    </citation>
    <scope>NUCLEOTIDE SEQUENCE</scope>
    <source>
        <strain evidence="8">HKST-UBA17</strain>
    </source>
</reference>
<sequence length="531" mass="58960">MRSEKRGILVRIISPFGGIFRYLREDILIFACLMGIVICTATYFDVVGMGSAVALSLFTTVVGYLVYDGNRSYCVLVILVLHIFMIVGIGSFSVRYSDGRVEFENFQQIEDEVIDDLVVIQRLDGHGRSTYTLFKEIQNSMGENSSIVRFKVVVRGFTRYRIGNVCRLPKEVFIRGDQVDPNRQREIDRYLRSKDIQGTVYSDRIECLETEQTVWIDVLRWINDLKRAIESEIYHGVSEPKATLLLGMVFGDEREYQDELNEGIRLLGLSHVVAASGSNVSYIENSVEKFLGKLVPAKARYIIKILALCLFAMIAGLSGSVLRAVSTRCVKIVAQIVGRRVGDVRALVIASSILLVWKPNLVDDVGFQLSVVAVLGLAVGGDLYEIVSKSMRSGLVQRGVDMLGGSVLPSFICTVFTIPVTYFRFGAGSLMTIIPNVLILPLLDEIFTIGIIATIFSTIWGGSISGYLWNTLDLLLSIFVEFVEVGADLFVDHGLGSASSSIIWFCSISIIFIVCTRYSSSRSYYLSGLAK</sequence>
<dbReference type="EMBL" id="JAGQLN010000020">
    <property type="protein sequence ID" value="MCA9377154.1"/>
    <property type="molecule type" value="Genomic_DNA"/>
</dbReference>
<feature type="transmembrane region" description="Helical" evidence="6">
    <location>
        <begin position="50"/>
        <end position="67"/>
    </location>
</feature>
<feature type="transmembrane region" description="Helical" evidence="6">
    <location>
        <begin position="405"/>
        <end position="425"/>
    </location>
</feature>
<name>A0A955I3F8_9BACT</name>
<gene>
    <name evidence="8" type="ORF">KC685_04505</name>
</gene>
<dbReference type="PANTHER" id="PTHR30619">
    <property type="entry name" value="DNA INTERNALIZATION/COMPETENCE PROTEIN COMEC/REC2"/>
    <property type="match status" value="1"/>
</dbReference>
<comment type="caution">
    <text evidence="8">The sequence shown here is derived from an EMBL/GenBank/DDBJ whole genome shotgun (WGS) entry which is preliminary data.</text>
</comment>
<evidence type="ECO:0000259" key="7">
    <source>
        <dbReference type="Pfam" id="PF03772"/>
    </source>
</evidence>
<keyword evidence="3 6" id="KW-0812">Transmembrane</keyword>
<dbReference type="Proteomes" id="UP000741282">
    <property type="component" value="Unassembled WGS sequence"/>
</dbReference>
<feature type="transmembrane region" description="Helical" evidence="6">
    <location>
        <begin position="437"/>
        <end position="460"/>
    </location>
</feature>
<feature type="transmembrane region" description="Helical" evidence="6">
    <location>
        <begin position="74"/>
        <end position="94"/>
    </location>
</feature>
<dbReference type="PANTHER" id="PTHR30619:SF7">
    <property type="entry name" value="BETA-LACTAMASE DOMAIN PROTEIN"/>
    <property type="match status" value="1"/>
</dbReference>
<dbReference type="NCBIfam" id="TIGR00360">
    <property type="entry name" value="ComEC_N-term"/>
    <property type="match status" value="1"/>
</dbReference>
<evidence type="ECO:0000313" key="9">
    <source>
        <dbReference type="Proteomes" id="UP000741282"/>
    </source>
</evidence>
<feature type="domain" description="ComEC/Rec2-related protein" evidence="7">
    <location>
        <begin position="248"/>
        <end position="515"/>
    </location>
</feature>
<evidence type="ECO:0000256" key="6">
    <source>
        <dbReference type="SAM" id="Phobius"/>
    </source>
</evidence>
<feature type="transmembrane region" description="Helical" evidence="6">
    <location>
        <begin position="365"/>
        <end position="384"/>
    </location>
</feature>
<dbReference type="Pfam" id="PF03772">
    <property type="entry name" value="Competence"/>
    <property type="match status" value="1"/>
</dbReference>
<evidence type="ECO:0000256" key="3">
    <source>
        <dbReference type="ARBA" id="ARBA00022692"/>
    </source>
</evidence>
<evidence type="ECO:0000256" key="5">
    <source>
        <dbReference type="ARBA" id="ARBA00023136"/>
    </source>
</evidence>
<evidence type="ECO:0000256" key="1">
    <source>
        <dbReference type="ARBA" id="ARBA00004651"/>
    </source>
</evidence>
<feature type="transmembrane region" description="Helical" evidence="6">
    <location>
        <begin position="27"/>
        <end position="44"/>
    </location>
</feature>
<feature type="transmembrane region" description="Helical" evidence="6">
    <location>
        <begin position="497"/>
        <end position="515"/>
    </location>
</feature>
<keyword evidence="2" id="KW-1003">Cell membrane</keyword>